<comment type="similarity">
    <text evidence="1">Belongs to the tollip family.</text>
</comment>
<reference evidence="9 10" key="1">
    <citation type="journal article" date="2018" name="Nat. Ecol. Evol.">
        <title>Genomic signatures of mitonuclear coevolution across populations of Tigriopus californicus.</title>
        <authorList>
            <person name="Barreto F.S."/>
            <person name="Watson E.T."/>
            <person name="Lima T.G."/>
            <person name="Willett C.S."/>
            <person name="Edmands S."/>
            <person name="Li W."/>
            <person name="Burton R.S."/>
        </authorList>
    </citation>
    <scope>NUCLEOTIDE SEQUENCE [LARGE SCALE GENOMIC DNA]</scope>
    <source>
        <strain evidence="9 10">San Diego</strain>
    </source>
</reference>
<evidence type="ECO:0000256" key="3">
    <source>
        <dbReference type="ARBA" id="ARBA00022859"/>
    </source>
</evidence>
<evidence type="ECO:0000256" key="6">
    <source>
        <dbReference type="SAM" id="MobiDB-lite"/>
    </source>
</evidence>
<dbReference type="OMA" id="IYIQIFD"/>
<dbReference type="SMART" id="SM00546">
    <property type="entry name" value="CUE"/>
    <property type="match status" value="1"/>
</dbReference>
<sequence length="329" mass="35295">QREASICRPEVGNLVDVGPSGAALGATPRAQGPVSGFEAGPAVARSEAGSTPSTRPPLSQSQNPAPNPPMSTEEQDRAMAIALQEQMNMEDNEAFAAHQAGSGFYSAGQVVVAPANMLGKLTVTVVEAKLAKNYGIARMDPYCRLRVGHSVFESPTCPNGSKEPKWNKTFHSYLLQGIKHMEIEIYDECTFQQDALIATGTFPIPDTVLKNHEVVDEWLPLSGNEGPDKEGIIHVIMSLQPIQPGQSLGAAVRTAPNVAAGHKPMTYQTVPNSSQPAPVRRPPTLSNEELDEFVKMFPNLDQDIIASVFASSQGDKEVTVNNLLQLSQS</sequence>
<gene>
    <name evidence="9" type="ORF">TCAL_11619</name>
</gene>
<dbReference type="AlphaFoldDB" id="A0A553NXS6"/>
<dbReference type="STRING" id="6832.A0A553NXS6"/>
<evidence type="ECO:0000256" key="4">
    <source>
        <dbReference type="ARBA" id="ARBA00023006"/>
    </source>
</evidence>
<dbReference type="PANTHER" id="PTHR16461">
    <property type="entry name" value="TOLL-INTERACTING PROTEIN"/>
    <property type="match status" value="1"/>
</dbReference>
<keyword evidence="10" id="KW-1185">Reference proteome</keyword>
<dbReference type="Gene3D" id="1.10.8.10">
    <property type="entry name" value="DNA helicase RuvA subunit, C-terminal domain"/>
    <property type="match status" value="1"/>
</dbReference>
<protein>
    <recommendedName>
        <fullName evidence="11">Toll-interacting protein</fullName>
    </recommendedName>
</protein>
<dbReference type="Gene3D" id="2.60.40.150">
    <property type="entry name" value="C2 domain"/>
    <property type="match status" value="1"/>
</dbReference>
<feature type="domain" description="C2" evidence="7">
    <location>
        <begin position="106"/>
        <end position="219"/>
    </location>
</feature>
<dbReference type="GO" id="GO:0045087">
    <property type="term" value="P:innate immune response"/>
    <property type="evidence" value="ECO:0007669"/>
    <property type="project" value="UniProtKB-KW"/>
</dbReference>
<dbReference type="InterPro" id="IPR000008">
    <property type="entry name" value="C2_dom"/>
</dbReference>
<dbReference type="SMART" id="SM00239">
    <property type="entry name" value="C2"/>
    <property type="match status" value="1"/>
</dbReference>
<dbReference type="GO" id="GO:0006914">
    <property type="term" value="P:autophagy"/>
    <property type="evidence" value="ECO:0007669"/>
    <property type="project" value="UniProtKB-KW"/>
</dbReference>
<evidence type="ECO:0008006" key="11">
    <source>
        <dbReference type="Google" id="ProtNLM"/>
    </source>
</evidence>
<keyword evidence="2" id="KW-0399">Innate immunity</keyword>
<feature type="region of interest" description="Disordered" evidence="6">
    <location>
        <begin position="1"/>
        <end position="74"/>
    </location>
</feature>
<evidence type="ECO:0000256" key="2">
    <source>
        <dbReference type="ARBA" id="ARBA00022588"/>
    </source>
</evidence>
<dbReference type="Pfam" id="PF02845">
    <property type="entry name" value="CUE"/>
    <property type="match status" value="1"/>
</dbReference>
<proteinExistence type="inferred from homology"/>
<name>A0A553NXS6_TIGCA</name>
<accession>A0A553NXS6</accession>
<dbReference type="PANTHER" id="PTHR16461:SF5">
    <property type="entry name" value="TOLL-INTERACTING PROTEIN"/>
    <property type="match status" value="1"/>
</dbReference>
<evidence type="ECO:0000313" key="9">
    <source>
        <dbReference type="EMBL" id="TRY70242.1"/>
    </source>
</evidence>
<organism evidence="9 10">
    <name type="scientific">Tigriopus californicus</name>
    <name type="common">Marine copepod</name>
    <dbReference type="NCBI Taxonomy" id="6832"/>
    <lineage>
        <taxon>Eukaryota</taxon>
        <taxon>Metazoa</taxon>
        <taxon>Ecdysozoa</taxon>
        <taxon>Arthropoda</taxon>
        <taxon>Crustacea</taxon>
        <taxon>Multicrustacea</taxon>
        <taxon>Hexanauplia</taxon>
        <taxon>Copepoda</taxon>
        <taxon>Harpacticoida</taxon>
        <taxon>Harpacticidae</taxon>
        <taxon>Tigriopus</taxon>
    </lineage>
</organism>
<evidence type="ECO:0000259" key="7">
    <source>
        <dbReference type="PROSITE" id="PS50004"/>
    </source>
</evidence>
<dbReference type="SUPFAM" id="SSF46934">
    <property type="entry name" value="UBA-like"/>
    <property type="match status" value="1"/>
</dbReference>
<dbReference type="GO" id="GO:0005737">
    <property type="term" value="C:cytoplasm"/>
    <property type="evidence" value="ECO:0007669"/>
    <property type="project" value="TreeGrafter"/>
</dbReference>
<keyword evidence="4" id="KW-0072">Autophagy</keyword>
<dbReference type="GO" id="GO:0031624">
    <property type="term" value="F:ubiquitin conjugating enzyme binding"/>
    <property type="evidence" value="ECO:0007669"/>
    <property type="project" value="TreeGrafter"/>
</dbReference>
<dbReference type="EMBL" id="VCGU01000009">
    <property type="protein sequence ID" value="TRY70242.1"/>
    <property type="molecule type" value="Genomic_DNA"/>
</dbReference>
<dbReference type="InterPro" id="IPR003892">
    <property type="entry name" value="CUE"/>
</dbReference>
<feature type="domain" description="CUE" evidence="8">
    <location>
        <begin position="285"/>
        <end position="328"/>
    </location>
</feature>
<dbReference type="PROSITE" id="PS51140">
    <property type="entry name" value="CUE"/>
    <property type="match status" value="1"/>
</dbReference>
<dbReference type="InterPro" id="IPR009060">
    <property type="entry name" value="UBA-like_sf"/>
</dbReference>
<dbReference type="SUPFAM" id="SSF49562">
    <property type="entry name" value="C2 domain (Calcium/lipid-binding domain, CaLB)"/>
    <property type="match status" value="1"/>
</dbReference>
<comment type="caution">
    <text evidence="9">The sequence shown here is derived from an EMBL/GenBank/DDBJ whole genome shotgun (WGS) entry which is preliminary data.</text>
</comment>
<dbReference type="InterPro" id="IPR035892">
    <property type="entry name" value="C2_domain_sf"/>
</dbReference>
<feature type="non-terminal residue" evidence="9">
    <location>
        <position position="1"/>
    </location>
</feature>
<dbReference type="GO" id="GO:0043130">
    <property type="term" value="F:ubiquitin binding"/>
    <property type="evidence" value="ECO:0007669"/>
    <property type="project" value="InterPro"/>
</dbReference>
<evidence type="ECO:0000256" key="5">
    <source>
        <dbReference type="ARBA" id="ARBA00023198"/>
    </source>
</evidence>
<keyword evidence="5" id="KW-0395">Inflammatory response</keyword>
<evidence type="ECO:0000313" key="10">
    <source>
        <dbReference type="Proteomes" id="UP000318571"/>
    </source>
</evidence>
<dbReference type="Pfam" id="PF00168">
    <property type="entry name" value="C2"/>
    <property type="match status" value="1"/>
</dbReference>
<feature type="compositionally biased region" description="Polar residues" evidence="6">
    <location>
        <begin position="48"/>
        <end position="64"/>
    </location>
</feature>
<dbReference type="Proteomes" id="UP000318571">
    <property type="component" value="Chromosome 9"/>
</dbReference>
<evidence type="ECO:0000256" key="1">
    <source>
        <dbReference type="ARBA" id="ARBA00009278"/>
    </source>
</evidence>
<keyword evidence="3" id="KW-0391">Immunity</keyword>
<evidence type="ECO:0000259" key="8">
    <source>
        <dbReference type="PROSITE" id="PS51140"/>
    </source>
</evidence>
<dbReference type="GO" id="GO:0006511">
    <property type="term" value="P:ubiquitin-dependent protein catabolic process"/>
    <property type="evidence" value="ECO:0007669"/>
    <property type="project" value="TreeGrafter"/>
</dbReference>
<dbReference type="PROSITE" id="PS50004">
    <property type="entry name" value="C2"/>
    <property type="match status" value="1"/>
</dbReference>